<dbReference type="PANTHER" id="PTHR30041:SF8">
    <property type="entry name" value="PROTEIN YFFB"/>
    <property type="match status" value="1"/>
</dbReference>
<dbReference type="OrthoDB" id="9794155at2"/>
<evidence type="ECO:0000256" key="1">
    <source>
        <dbReference type="ARBA" id="ARBA00007198"/>
    </source>
</evidence>
<dbReference type="PANTHER" id="PTHR30041">
    <property type="entry name" value="ARSENATE REDUCTASE"/>
    <property type="match status" value="1"/>
</dbReference>
<gene>
    <name evidence="3" type="ORF">EDC17_10467</name>
</gene>
<dbReference type="PROSITE" id="PS51353">
    <property type="entry name" value="ARSC"/>
    <property type="match status" value="1"/>
</dbReference>
<dbReference type="CDD" id="cd03035">
    <property type="entry name" value="ArsC_Yffb"/>
    <property type="match status" value="1"/>
</dbReference>
<name>A0A4R3VT37_9SPHI</name>
<organism evidence="3 4">
    <name type="scientific">Sphingobacterium alimentarium</name>
    <dbReference type="NCBI Taxonomy" id="797292"/>
    <lineage>
        <taxon>Bacteria</taxon>
        <taxon>Pseudomonadati</taxon>
        <taxon>Bacteroidota</taxon>
        <taxon>Sphingobacteriia</taxon>
        <taxon>Sphingobacteriales</taxon>
        <taxon>Sphingobacteriaceae</taxon>
        <taxon>Sphingobacterium</taxon>
    </lineage>
</organism>
<evidence type="ECO:0000256" key="2">
    <source>
        <dbReference type="PROSITE-ProRule" id="PRU01282"/>
    </source>
</evidence>
<dbReference type="InterPro" id="IPR006660">
    <property type="entry name" value="Arsenate_reductase-like"/>
</dbReference>
<accession>A0A4R3VT37</accession>
<dbReference type="RefSeq" id="WP_132778659.1">
    <property type="nucleotide sequence ID" value="NZ_SMBZ01000046.1"/>
</dbReference>
<comment type="similarity">
    <text evidence="1 2">Belongs to the ArsC family.</text>
</comment>
<keyword evidence="4" id="KW-1185">Reference proteome</keyword>
<dbReference type="NCBIfam" id="TIGR01617">
    <property type="entry name" value="arsC_related"/>
    <property type="match status" value="1"/>
</dbReference>
<dbReference type="SUPFAM" id="SSF52833">
    <property type="entry name" value="Thioredoxin-like"/>
    <property type="match status" value="1"/>
</dbReference>
<dbReference type="Proteomes" id="UP000295197">
    <property type="component" value="Unassembled WGS sequence"/>
</dbReference>
<protein>
    <submittedName>
        <fullName evidence="3">Spx/MgsR family transcriptional regulator</fullName>
    </submittedName>
</protein>
<dbReference type="InterPro" id="IPR036249">
    <property type="entry name" value="Thioredoxin-like_sf"/>
</dbReference>
<sequence length="117" mass="13751">MLHVYGIKNCNTVKKALDWLNENQIEYTFHDYKKEPAQESKLKEWEKIVSWEELVNKKGTTWKKLTPEQQATVVDDASAREVLLQNNSMIKRPVIEVQNELILGFNEDTYKQKLANL</sequence>
<dbReference type="EMBL" id="SMBZ01000046">
    <property type="protein sequence ID" value="TCV08245.1"/>
    <property type="molecule type" value="Genomic_DNA"/>
</dbReference>
<dbReference type="Pfam" id="PF03960">
    <property type="entry name" value="ArsC"/>
    <property type="match status" value="1"/>
</dbReference>
<dbReference type="AlphaFoldDB" id="A0A4R3VT37"/>
<reference evidence="3 4" key="1">
    <citation type="submission" date="2019-03" db="EMBL/GenBank/DDBJ databases">
        <title>Genomic Encyclopedia of Type Strains, Phase IV (KMG-IV): sequencing the most valuable type-strain genomes for metagenomic binning, comparative biology and taxonomic classification.</title>
        <authorList>
            <person name="Goeker M."/>
        </authorList>
    </citation>
    <scope>NUCLEOTIDE SEQUENCE [LARGE SCALE GENOMIC DNA]</scope>
    <source>
        <strain evidence="3 4">DSM 22362</strain>
    </source>
</reference>
<proteinExistence type="inferred from homology"/>
<dbReference type="InterPro" id="IPR006504">
    <property type="entry name" value="Tscrpt_reg_Spx/MgsR"/>
</dbReference>
<comment type="caution">
    <text evidence="3">The sequence shown here is derived from an EMBL/GenBank/DDBJ whole genome shotgun (WGS) entry which is preliminary data.</text>
</comment>
<evidence type="ECO:0000313" key="4">
    <source>
        <dbReference type="Proteomes" id="UP000295197"/>
    </source>
</evidence>
<evidence type="ECO:0000313" key="3">
    <source>
        <dbReference type="EMBL" id="TCV08245.1"/>
    </source>
</evidence>
<dbReference type="Gene3D" id="3.40.30.10">
    <property type="entry name" value="Glutaredoxin"/>
    <property type="match status" value="1"/>
</dbReference>